<dbReference type="GO" id="GO:0022857">
    <property type="term" value="F:transmembrane transporter activity"/>
    <property type="evidence" value="ECO:0007669"/>
    <property type="project" value="InterPro"/>
</dbReference>
<evidence type="ECO:0000256" key="1">
    <source>
        <dbReference type="ARBA" id="ARBA00004141"/>
    </source>
</evidence>
<dbReference type="InterPro" id="IPR036259">
    <property type="entry name" value="MFS_trans_sf"/>
</dbReference>
<evidence type="ECO:0000313" key="8">
    <source>
        <dbReference type="EMBL" id="THH12858.1"/>
    </source>
</evidence>
<keyword evidence="4 7" id="KW-1133">Transmembrane helix</keyword>
<dbReference type="AlphaFoldDB" id="A0A4S4LMZ9"/>
<keyword evidence="5 7" id="KW-0472">Membrane</keyword>
<dbReference type="PANTHER" id="PTHR43791:SF85">
    <property type="entry name" value="TRANSPORTER, PUTATIVE (AFU_ORTHOLOGUE AFUA_6G00710)-RELATED"/>
    <property type="match status" value="1"/>
</dbReference>
<dbReference type="FunFam" id="1.20.1250.20:FF:000013">
    <property type="entry name" value="MFS general substrate transporter"/>
    <property type="match status" value="1"/>
</dbReference>
<reference evidence="8 9" key="1">
    <citation type="submission" date="2019-02" db="EMBL/GenBank/DDBJ databases">
        <title>Genome sequencing of the rare red list fungi Bondarzewia mesenterica.</title>
        <authorList>
            <person name="Buettner E."/>
            <person name="Kellner H."/>
        </authorList>
    </citation>
    <scope>NUCLEOTIDE SEQUENCE [LARGE SCALE GENOMIC DNA]</scope>
    <source>
        <strain evidence="8 9">DSM 108281</strain>
    </source>
</reference>
<dbReference type="Proteomes" id="UP000310158">
    <property type="component" value="Unassembled WGS sequence"/>
</dbReference>
<dbReference type="InterPro" id="IPR011701">
    <property type="entry name" value="MFS"/>
</dbReference>
<feature type="transmembrane region" description="Helical" evidence="7">
    <location>
        <begin position="91"/>
        <end position="108"/>
    </location>
</feature>
<evidence type="ECO:0000256" key="3">
    <source>
        <dbReference type="ARBA" id="ARBA00022692"/>
    </source>
</evidence>
<organism evidence="8 9">
    <name type="scientific">Bondarzewia mesenterica</name>
    <dbReference type="NCBI Taxonomy" id="1095465"/>
    <lineage>
        <taxon>Eukaryota</taxon>
        <taxon>Fungi</taxon>
        <taxon>Dikarya</taxon>
        <taxon>Basidiomycota</taxon>
        <taxon>Agaricomycotina</taxon>
        <taxon>Agaricomycetes</taxon>
        <taxon>Russulales</taxon>
        <taxon>Bondarzewiaceae</taxon>
        <taxon>Bondarzewia</taxon>
    </lineage>
</organism>
<feature type="region of interest" description="Disordered" evidence="6">
    <location>
        <begin position="1"/>
        <end position="25"/>
    </location>
</feature>
<evidence type="ECO:0000256" key="6">
    <source>
        <dbReference type="SAM" id="MobiDB-lite"/>
    </source>
</evidence>
<sequence>MSQRESTNRSVTPTKGSRSASPAAVPTLEKGVGVDEAGRDIDPVIERSALYKTDFIIIPIVGMYYFLSFLDRSNIGNARIAGLTKDLKMSANQFSTALTVTYVPYIVMELPMNLIMKRYGANVTLPTMVVLWGMHVASGGLFPGITLYLSQFYKRHNLQLRFSMMFSVTSLAGAFSGLLAAAIENMNGIRGLPGWAWIFILEGLFTTVFGLVSWFIIPATPADMPLLSKAEKETYTRALVQDWSGDSDADGTASEVFSWSEVWGTFTNAPHVLLLCLPLFFNGVTLYGLANFTPTIVNALGFSTAKTQLLTVPPYACSFVVSIVCSYFSDVYKMRGPMAILVSLISAAGYAIFIGTPIHSDSIQVVSISRRSAGTNSKHADYAALFLQIIGVYSAAPCLSTWNANNVQPHYRRATAVAMAFIATNAGGIVSTWIFLDPPRFHIACSVDLAFSLGIAAFSALVMVLFKRWNADKAREVERLLSEKGEGKEPGGWDSVEERQRLGDRHPRFEYTL</sequence>
<feature type="transmembrane region" description="Helical" evidence="7">
    <location>
        <begin position="272"/>
        <end position="290"/>
    </location>
</feature>
<evidence type="ECO:0000256" key="4">
    <source>
        <dbReference type="ARBA" id="ARBA00022989"/>
    </source>
</evidence>
<name>A0A4S4LMZ9_9AGAM</name>
<dbReference type="PANTHER" id="PTHR43791">
    <property type="entry name" value="PERMEASE-RELATED"/>
    <property type="match status" value="1"/>
</dbReference>
<comment type="caution">
    <text evidence="8">The sequence shown here is derived from an EMBL/GenBank/DDBJ whole genome shotgun (WGS) entry which is preliminary data.</text>
</comment>
<gene>
    <name evidence="8" type="ORF">EW146_g7303</name>
</gene>
<feature type="transmembrane region" description="Helical" evidence="7">
    <location>
        <begin position="162"/>
        <end position="183"/>
    </location>
</feature>
<feature type="transmembrane region" description="Helical" evidence="7">
    <location>
        <begin position="195"/>
        <end position="217"/>
    </location>
</feature>
<evidence type="ECO:0000256" key="2">
    <source>
        <dbReference type="ARBA" id="ARBA00022448"/>
    </source>
</evidence>
<feature type="transmembrane region" description="Helical" evidence="7">
    <location>
        <begin position="380"/>
        <end position="402"/>
    </location>
</feature>
<dbReference type="EMBL" id="SGPL01000409">
    <property type="protein sequence ID" value="THH12858.1"/>
    <property type="molecule type" value="Genomic_DNA"/>
</dbReference>
<evidence type="ECO:0000313" key="9">
    <source>
        <dbReference type="Proteomes" id="UP000310158"/>
    </source>
</evidence>
<dbReference type="Gene3D" id="1.20.1250.20">
    <property type="entry name" value="MFS general substrate transporter like domains"/>
    <property type="match status" value="3"/>
</dbReference>
<dbReference type="OrthoDB" id="2985014at2759"/>
<feature type="compositionally biased region" description="Polar residues" evidence="6">
    <location>
        <begin position="1"/>
        <end position="20"/>
    </location>
</feature>
<evidence type="ECO:0000256" key="7">
    <source>
        <dbReference type="SAM" id="Phobius"/>
    </source>
</evidence>
<protein>
    <recommendedName>
        <fullName evidence="10">Major facilitator superfamily (MFS) profile domain-containing protein</fullName>
    </recommendedName>
</protein>
<comment type="subcellular location">
    <subcellularLocation>
        <location evidence="1">Membrane</location>
        <topology evidence="1">Multi-pass membrane protein</topology>
    </subcellularLocation>
</comment>
<dbReference type="SUPFAM" id="SSF103473">
    <property type="entry name" value="MFS general substrate transporter"/>
    <property type="match status" value="1"/>
</dbReference>
<feature type="transmembrane region" description="Helical" evidence="7">
    <location>
        <begin position="128"/>
        <end position="150"/>
    </location>
</feature>
<evidence type="ECO:0000256" key="5">
    <source>
        <dbReference type="ARBA" id="ARBA00023136"/>
    </source>
</evidence>
<feature type="transmembrane region" description="Helical" evidence="7">
    <location>
        <begin position="310"/>
        <end position="328"/>
    </location>
</feature>
<dbReference type="Pfam" id="PF07690">
    <property type="entry name" value="MFS_1"/>
    <property type="match status" value="1"/>
</dbReference>
<dbReference type="GO" id="GO:0016020">
    <property type="term" value="C:membrane"/>
    <property type="evidence" value="ECO:0007669"/>
    <property type="project" value="UniProtKB-SubCell"/>
</dbReference>
<feature type="transmembrane region" description="Helical" evidence="7">
    <location>
        <begin position="414"/>
        <end position="435"/>
    </location>
</feature>
<keyword evidence="2" id="KW-0813">Transport</keyword>
<evidence type="ECO:0008006" key="10">
    <source>
        <dbReference type="Google" id="ProtNLM"/>
    </source>
</evidence>
<proteinExistence type="predicted"/>
<feature type="transmembrane region" description="Helical" evidence="7">
    <location>
        <begin position="340"/>
        <end position="360"/>
    </location>
</feature>
<keyword evidence="9" id="KW-1185">Reference proteome</keyword>
<feature type="transmembrane region" description="Helical" evidence="7">
    <location>
        <begin position="441"/>
        <end position="466"/>
    </location>
</feature>
<accession>A0A4S4LMZ9</accession>
<keyword evidence="3 7" id="KW-0812">Transmembrane</keyword>